<dbReference type="InterPro" id="IPR036890">
    <property type="entry name" value="HATPase_C_sf"/>
</dbReference>
<feature type="domain" description="Histidine kinase/HSP90-like ATPase" evidence="11">
    <location>
        <begin position="298"/>
        <end position="386"/>
    </location>
</feature>
<keyword evidence="10" id="KW-0472">Membrane</keyword>
<keyword evidence="7" id="KW-0067">ATP-binding</keyword>
<dbReference type="InterPro" id="IPR050482">
    <property type="entry name" value="Sensor_HK_TwoCompSys"/>
</dbReference>
<evidence type="ECO:0000256" key="2">
    <source>
        <dbReference type="ARBA" id="ARBA00012438"/>
    </source>
</evidence>
<name>A0A8J3XN68_9ACTN</name>
<dbReference type="GO" id="GO:0046983">
    <property type="term" value="F:protein dimerization activity"/>
    <property type="evidence" value="ECO:0007669"/>
    <property type="project" value="InterPro"/>
</dbReference>
<keyword evidence="10" id="KW-1133">Transmembrane helix</keyword>
<evidence type="ECO:0000256" key="8">
    <source>
        <dbReference type="ARBA" id="ARBA00023012"/>
    </source>
</evidence>
<keyword evidence="6 13" id="KW-0418">Kinase</keyword>
<comment type="caution">
    <text evidence="13">The sequence shown here is derived from an EMBL/GenBank/DDBJ whole genome shotgun (WGS) entry which is preliminary data.</text>
</comment>
<evidence type="ECO:0000256" key="5">
    <source>
        <dbReference type="ARBA" id="ARBA00022741"/>
    </source>
</evidence>
<feature type="transmembrane region" description="Helical" evidence="10">
    <location>
        <begin position="14"/>
        <end position="35"/>
    </location>
</feature>
<comment type="catalytic activity">
    <reaction evidence="1">
        <text>ATP + protein L-histidine = ADP + protein N-phospho-L-histidine.</text>
        <dbReference type="EC" id="2.7.13.3"/>
    </reaction>
</comment>
<dbReference type="Gene3D" id="3.30.565.10">
    <property type="entry name" value="Histidine kinase-like ATPase, C-terminal domain"/>
    <property type="match status" value="1"/>
</dbReference>
<keyword evidence="10" id="KW-0812">Transmembrane</keyword>
<keyword evidence="3" id="KW-0597">Phosphoprotein</keyword>
<evidence type="ECO:0000256" key="9">
    <source>
        <dbReference type="SAM" id="MobiDB-lite"/>
    </source>
</evidence>
<dbReference type="InterPro" id="IPR011712">
    <property type="entry name" value="Sig_transdc_His_kin_sub3_dim/P"/>
</dbReference>
<accession>A0A8J3XN68</accession>
<evidence type="ECO:0000313" key="14">
    <source>
        <dbReference type="Proteomes" id="UP000644610"/>
    </source>
</evidence>
<feature type="domain" description="Signal transduction histidine kinase subgroup 3 dimerisation and phosphoacceptor" evidence="12">
    <location>
        <begin position="190"/>
        <end position="257"/>
    </location>
</feature>
<keyword evidence="4" id="KW-0808">Transferase</keyword>
<keyword evidence="5" id="KW-0547">Nucleotide-binding</keyword>
<dbReference type="PANTHER" id="PTHR24421:SF10">
    <property type="entry name" value="NITRATE_NITRITE SENSOR PROTEIN NARQ"/>
    <property type="match status" value="1"/>
</dbReference>
<evidence type="ECO:0000256" key="4">
    <source>
        <dbReference type="ARBA" id="ARBA00022679"/>
    </source>
</evidence>
<dbReference type="RefSeq" id="WP_203973530.1">
    <property type="nucleotide sequence ID" value="NZ_BAAAKY010000044.1"/>
</dbReference>
<feature type="region of interest" description="Disordered" evidence="9">
    <location>
        <begin position="385"/>
        <end position="434"/>
    </location>
</feature>
<evidence type="ECO:0000313" key="13">
    <source>
        <dbReference type="EMBL" id="GII46011.1"/>
    </source>
</evidence>
<reference evidence="13" key="1">
    <citation type="submission" date="2021-01" db="EMBL/GenBank/DDBJ databases">
        <title>Whole genome shotgun sequence of Planotetraspora silvatica NBRC 100141.</title>
        <authorList>
            <person name="Komaki H."/>
            <person name="Tamura T."/>
        </authorList>
    </citation>
    <scope>NUCLEOTIDE SEQUENCE</scope>
    <source>
        <strain evidence="13">NBRC 100141</strain>
    </source>
</reference>
<proteinExistence type="predicted"/>
<evidence type="ECO:0000256" key="3">
    <source>
        <dbReference type="ARBA" id="ARBA00022553"/>
    </source>
</evidence>
<dbReference type="Gene3D" id="1.20.5.1930">
    <property type="match status" value="1"/>
</dbReference>
<organism evidence="13 14">
    <name type="scientific">Planotetraspora silvatica</name>
    <dbReference type="NCBI Taxonomy" id="234614"/>
    <lineage>
        <taxon>Bacteria</taxon>
        <taxon>Bacillati</taxon>
        <taxon>Actinomycetota</taxon>
        <taxon>Actinomycetes</taxon>
        <taxon>Streptosporangiales</taxon>
        <taxon>Streptosporangiaceae</taxon>
        <taxon>Planotetraspora</taxon>
    </lineage>
</organism>
<evidence type="ECO:0000256" key="1">
    <source>
        <dbReference type="ARBA" id="ARBA00000085"/>
    </source>
</evidence>
<dbReference type="CDD" id="cd16917">
    <property type="entry name" value="HATPase_UhpB-NarQ-NarX-like"/>
    <property type="match status" value="1"/>
</dbReference>
<gene>
    <name evidence="13" type="ORF">Psi02_24350</name>
</gene>
<dbReference type="InterPro" id="IPR003594">
    <property type="entry name" value="HATPase_dom"/>
</dbReference>
<dbReference type="AlphaFoldDB" id="A0A8J3XN68"/>
<dbReference type="Pfam" id="PF07730">
    <property type="entry name" value="HisKA_3"/>
    <property type="match status" value="1"/>
</dbReference>
<evidence type="ECO:0000256" key="7">
    <source>
        <dbReference type="ARBA" id="ARBA00022840"/>
    </source>
</evidence>
<feature type="transmembrane region" description="Helical" evidence="10">
    <location>
        <begin position="103"/>
        <end position="121"/>
    </location>
</feature>
<dbReference type="Proteomes" id="UP000644610">
    <property type="component" value="Unassembled WGS sequence"/>
</dbReference>
<evidence type="ECO:0000259" key="12">
    <source>
        <dbReference type="Pfam" id="PF07730"/>
    </source>
</evidence>
<keyword evidence="14" id="KW-1185">Reference proteome</keyword>
<dbReference type="PANTHER" id="PTHR24421">
    <property type="entry name" value="NITRATE/NITRITE SENSOR PROTEIN NARX-RELATED"/>
    <property type="match status" value="1"/>
</dbReference>
<feature type="transmembrane region" description="Helical" evidence="10">
    <location>
        <begin position="72"/>
        <end position="97"/>
    </location>
</feature>
<dbReference type="GO" id="GO:0005524">
    <property type="term" value="F:ATP binding"/>
    <property type="evidence" value="ECO:0007669"/>
    <property type="project" value="UniProtKB-KW"/>
</dbReference>
<dbReference type="Pfam" id="PF02518">
    <property type="entry name" value="HATPase_c"/>
    <property type="match status" value="1"/>
</dbReference>
<protein>
    <recommendedName>
        <fullName evidence="2">histidine kinase</fullName>
        <ecNumber evidence="2">2.7.13.3</ecNumber>
    </recommendedName>
</protein>
<evidence type="ECO:0000256" key="6">
    <source>
        <dbReference type="ARBA" id="ARBA00022777"/>
    </source>
</evidence>
<dbReference type="SUPFAM" id="SSF55874">
    <property type="entry name" value="ATPase domain of HSP90 chaperone/DNA topoisomerase II/histidine kinase"/>
    <property type="match status" value="1"/>
</dbReference>
<keyword evidence="8" id="KW-0902">Two-component regulatory system</keyword>
<dbReference type="EMBL" id="BOOQ01000013">
    <property type="protein sequence ID" value="GII46011.1"/>
    <property type="molecule type" value="Genomic_DNA"/>
</dbReference>
<sequence length="434" mass="45505">MNGDRGLRAHAPDLALAVAVGALLAIGGAIIPSQVVGTSDLLGYAATVVGALGLAVCRRAPVAALAVTSVGMLAYLLQWGATTSAAFPVLITVFFAVQAGHRVPAIVTSAIFLGGSLAIALSSTTAPGTAPPVLRDIADRTGLLLGWFVAANVAGVVTRHRQAYLQQVEQRAIEAERTREETALRRAGEERLRIARELHDSLTHSISIIKVQSGVAVHLARKRGEEVPDALVAIQEASGEAMRELRATLEVLRVPGDETAGGGVNRLAELAERARSTGVPTDLEISGAPRPLPPDVDRAVYRIVQESLTNITRHAGPATACIRVRYTPDDLVVQVDDDGQAKPGTAPAPGFGLTGMRERVDALGGRLRAEPRAEGGFSVRAEIPLPLPQQTGAQPDSIQQNDIQQNGTRLDGPRRNGTRLNGTRPQAPVGEGTA</sequence>
<feature type="compositionally biased region" description="Polar residues" evidence="9">
    <location>
        <begin position="388"/>
        <end position="408"/>
    </location>
</feature>
<evidence type="ECO:0000256" key="10">
    <source>
        <dbReference type="SAM" id="Phobius"/>
    </source>
</evidence>
<dbReference type="EC" id="2.7.13.3" evidence="2"/>
<evidence type="ECO:0000259" key="11">
    <source>
        <dbReference type="Pfam" id="PF02518"/>
    </source>
</evidence>
<dbReference type="GO" id="GO:0000155">
    <property type="term" value="F:phosphorelay sensor kinase activity"/>
    <property type="evidence" value="ECO:0007669"/>
    <property type="project" value="InterPro"/>
</dbReference>
<dbReference type="GO" id="GO:0016020">
    <property type="term" value="C:membrane"/>
    <property type="evidence" value="ECO:0007669"/>
    <property type="project" value="InterPro"/>
</dbReference>
<feature type="transmembrane region" description="Helical" evidence="10">
    <location>
        <begin position="142"/>
        <end position="158"/>
    </location>
</feature>